<feature type="transmembrane region" description="Helical" evidence="5">
    <location>
        <begin position="12"/>
        <end position="36"/>
    </location>
</feature>
<accession>A0A1V1PHP7</accession>
<dbReference type="GO" id="GO:0005886">
    <property type="term" value="C:plasma membrane"/>
    <property type="evidence" value="ECO:0007669"/>
    <property type="project" value="TreeGrafter"/>
</dbReference>
<keyword evidence="1" id="KW-0145">Chemotaxis</keyword>
<dbReference type="PANTHER" id="PTHR43531">
    <property type="entry name" value="PROTEIN ICFG"/>
    <property type="match status" value="1"/>
</dbReference>
<dbReference type="GO" id="GO:0004888">
    <property type="term" value="F:transmembrane signaling receptor activity"/>
    <property type="evidence" value="ECO:0007669"/>
    <property type="project" value="TreeGrafter"/>
</dbReference>
<dbReference type="SMART" id="SM00283">
    <property type="entry name" value="MA"/>
    <property type="match status" value="1"/>
</dbReference>
<feature type="domain" description="Methyl-accepting transducer" evidence="6">
    <location>
        <begin position="191"/>
        <end position="420"/>
    </location>
</feature>
<feature type="coiled-coil region" evidence="4">
    <location>
        <begin position="230"/>
        <end position="257"/>
    </location>
</feature>
<dbReference type="PROSITE" id="PS50111">
    <property type="entry name" value="CHEMOTAXIS_TRANSDUC_2"/>
    <property type="match status" value="1"/>
</dbReference>
<dbReference type="GO" id="GO:0006935">
    <property type="term" value="P:chemotaxis"/>
    <property type="evidence" value="ECO:0007669"/>
    <property type="project" value="UniProtKB-KW"/>
</dbReference>
<dbReference type="Gene3D" id="1.10.287.950">
    <property type="entry name" value="Methyl-accepting chemotaxis protein"/>
    <property type="match status" value="1"/>
</dbReference>
<organism evidence="7 8">
    <name type="scientific">Candidatus Magnetoglobus multicellularis str. Araruama</name>
    <dbReference type="NCBI Taxonomy" id="890399"/>
    <lineage>
        <taxon>Bacteria</taxon>
        <taxon>Pseudomonadati</taxon>
        <taxon>Thermodesulfobacteriota</taxon>
        <taxon>Desulfobacteria</taxon>
        <taxon>Desulfobacterales</taxon>
        <taxon>Desulfobacteraceae</taxon>
        <taxon>Candidatus Magnetoglobus</taxon>
    </lineage>
</organism>
<dbReference type="Pfam" id="PF00015">
    <property type="entry name" value="MCPsignal"/>
    <property type="match status" value="1"/>
</dbReference>
<evidence type="ECO:0000256" key="1">
    <source>
        <dbReference type="ARBA" id="ARBA00022500"/>
    </source>
</evidence>
<proteinExistence type="inferred from homology"/>
<feature type="transmembrane region" description="Helical" evidence="5">
    <location>
        <begin position="150"/>
        <end position="173"/>
    </location>
</feature>
<dbReference type="GO" id="GO:0007165">
    <property type="term" value="P:signal transduction"/>
    <property type="evidence" value="ECO:0007669"/>
    <property type="project" value="UniProtKB-KW"/>
</dbReference>
<keyword evidence="5" id="KW-0472">Membrane</keyword>
<evidence type="ECO:0000256" key="2">
    <source>
        <dbReference type="ARBA" id="ARBA00029447"/>
    </source>
</evidence>
<evidence type="ECO:0000256" key="3">
    <source>
        <dbReference type="PROSITE-ProRule" id="PRU00284"/>
    </source>
</evidence>
<keyword evidence="3" id="KW-0807">Transducer</keyword>
<keyword evidence="4" id="KW-0175">Coiled coil</keyword>
<dbReference type="SUPFAM" id="SSF58104">
    <property type="entry name" value="Methyl-accepting chemotaxis protein (MCP) signaling domain"/>
    <property type="match status" value="1"/>
</dbReference>
<dbReference type="AlphaFoldDB" id="A0A1V1PHP7"/>
<dbReference type="PANTHER" id="PTHR43531:SF11">
    <property type="entry name" value="METHYL-ACCEPTING CHEMOTAXIS PROTEIN 3"/>
    <property type="match status" value="1"/>
</dbReference>
<evidence type="ECO:0000313" key="8">
    <source>
        <dbReference type="Proteomes" id="UP000189670"/>
    </source>
</evidence>
<dbReference type="InterPro" id="IPR051310">
    <property type="entry name" value="MCP_chemotaxis"/>
</dbReference>
<keyword evidence="5" id="KW-1133">Transmembrane helix</keyword>
<evidence type="ECO:0000256" key="5">
    <source>
        <dbReference type="SAM" id="Phobius"/>
    </source>
</evidence>
<comment type="caution">
    <text evidence="7">The sequence shown here is derived from an EMBL/GenBank/DDBJ whole genome shotgun (WGS) entry which is preliminary data.</text>
</comment>
<sequence>MNTKLRKMGIQAKVSMILILAVAVILVLSGTGNYYYTKAKLISDLNALAESAAKRLEMHLARCLKQADKPAVEKIVQSEMIDLNIHAIIIYLDQKIFVGKKRNQNSAIVDTSESIQGDYSVLKRTIQSDQQTIGNIEIFVSLKREELNALIGNIIFGGIFMEVLLFLALFYALKFILIKPINHIIKELNNSSYEVSSASEQTMSASQSMAHGCSKQTSYLETASESLNNIEAITQQNARHSDDAKNIREQANKASQAANLSMNNTIDAIARIRSGGEEIGKILKSIDEIAFQTNLLALNAAVEAARAGESGAGFAVVADEVRSLAMRSAEAAGSTQSIIQKIVHDIGTGSESVEATSKAFESTLEHNDKVSNIIDKIAKSSAEQSQAVNKINQEIGELETITRHNDKDARDSVDAAERMHDQSVNMQKIVRKLVSLISGQ</sequence>
<comment type="similarity">
    <text evidence="2">Belongs to the methyl-accepting chemotaxis (MCP) protein family.</text>
</comment>
<protein>
    <submittedName>
        <fullName evidence="7">Methyl-accepting chemotaxis sensory transducer</fullName>
    </submittedName>
</protein>
<dbReference type="EMBL" id="ATBP01000012">
    <property type="protein sequence ID" value="ETR74294.1"/>
    <property type="molecule type" value="Genomic_DNA"/>
</dbReference>
<dbReference type="Proteomes" id="UP000189670">
    <property type="component" value="Unassembled WGS sequence"/>
</dbReference>
<keyword evidence="5" id="KW-0812">Transmembrane</keyword>
<reference evidence="8" key="1">
    <citation type="submission" date="2012-11" db="EMBL/GenBank/DDBJ databases">
        <authorList>
            <person name="Lucero-Rivera Y.E."/>
            <person name="Tovar-Ramirez D."/>
        </authorList>
    </citation>
    <scope>NUCLEOTIDE SEQUENCE [LARGE SCALE GENOMIC DNA]</scope>
    <source>
        <strain evidence="8">Araruama</strain>
    </source>
</reference>
<evidence type="ECO:0000259" key="6">
    <source>
        <dbReference type="PROSITE" id="PS50111"/>
    </source>
</evidence>
<evidence type="ECO:0000256" key="4">
    <source>
        <dbReference type="SAM" id="Coils"/>
    </source>
</evidence>
<name>A0A1V1PHP7_9BACT</name>
<dbReference type="InterPro" id="IPR004089">
    <property type="entry name" value="MCPsignal_dom"/>
</dbReference>
<gene>
    <name evidence="7" type="ORF">OMM_00298</name>
</gene>
<evidence type="ECO:0000313" key="7">
    <source>
        <dbReference type="EMBL" id="ETR74294.1"/>
    </source>
</evidence>